<keyword evidence="3" id="KW-1185">Reference proteome</keyword>
<dbReference type="eggNOG" id="COG0346">
    <property type="taxonomic scope" value="Bacteria"/>
</dbReference>
<organism evidence="2 3">
    <name type="scientific">Gloeobacter kilaueensis (strain ATCC BAA-2537 / CCAP 1431/1 / ULC 316 / JS1)</name>
    <dbReference type="NCBI Taxonomy" id="1183438"/>
    <lineage>
        <taxon>Bacteria</taxon>
        <taxon>Bacillati</taxon>
        <taxon>Cyanobacteriota</taxon>
        <taxon>Cyanophyceae</taxon>
        <taxon>Gloeobacterales</taxon>
        <taxon>Gloeobacteraceae</taxon>
        <taxon>Gloeobacter</taxon>
    </lineage>
</organism>
<dbReference type="InterPro" id="IPR029068">
    <property type="entry name" value="Glyas_Bleomycin-R_OHBP_Dase"/>
</dbReference>
<dbReference type="Proteomes" id="UP000017396">
    <property type="component" value="Chromosome"/>
</dbReference>
<dbReference type="Gene3D" id="3.10.180.10">
    <property type="entry name" value="2,3-Dihydroxybiphenyl 1,2-Dioxygenase, domain 1"/>
    <property type="match status" value="1"/>
</dbReference>
<evidence type="ECO:0000313" key="3">
    <source>
        <dbReference type="Proteomes" id="UP000017396"/>
    </source>
</evidence>
<name>U5QH68_GLOK1</name>
<dbReference type="GO" id="GO:0051213">
    <property type="term" value="F:dioxygenase activity"/>
    <property type="evidence" value="ECO:0007669"/>
    <property type="project" value="UniProtKB-KW"/>
</dbReference>
<dbReference type="HOGENOM" id="CLU_125391_0_0_3"/>
<dbReference type="RefSeq" id="WP_023173415.1">
    <property type="nucleotide sequence ID" value="NC_022600.1"/>
</dbReference>
<dbReference type="NCBIfam" id="NF041414">
    <property type="entry name" value="ArsI_CadI_VOC"/>
    <property type="match status" value="1"/>
</dbReference>
<evidence type="ECO:0000313" key="2">
    <source>
        <dbReference type="EMBL" id="AGY58286.1"/>
    </source>
</evidence>
<keyword evidence="2" id="KW-0223">Dioxygenase</keyword>
<dbReference type="PROSITE" id="PS51819">
    <property type="entry name" value="VOC"/>
    <property type="match status" value="1"/>
</dbReference>
<gene>
    <name evidence="2" type="ORF">GKIL_2040</name>
</gene>
<evidence type="ECO:0000259" key="1">
    <source>
        <dbReference type="PROSITE" id="PS51819"/>
    </source>
</evidence>
<reference evidence="2 3" key="1">
    <citation type="journal article" date="2013" name="PLoS ONE">
        <title>Cultivation and Complete Genome Sequencing of Gloeobacter kilaueensis sp. nov., from a Lava Cave in Kilauea Caldera, Hawai'i.</title>
        <authorList>
            <person name="Saw J.H."/>
            <person name="Schatz M."/>
            <person name="Brown M.V."/>
            <person name="Kunkel D.D."/>
            <person name="Foster J.S."/>
            <person name="Shick H."/>
            <person name="Christensen S."/>
            <person name="Hou S."/>
            <person name="Wan X."/>
            <person name="Donachie S.P."/>
        </authorList>
    </citation>
    <scope>NUCLEOTIDE SEQUENCE [LARGE SCALE GENOMIC DNA]</scope>
    <source>
        <strain evidence="3">JS</strain>
    </source>
</reference>
<dbReference type="EMBL" id="CP003587">
    <property type="protein sequence ID" value="AGY58286.1"/>
    <property type="molecule type" value="Genomic_DNA"/>
</dbReference>
<sequence length="148" mass="16359">MPFRPHISLDVADIDRSVRFYSTVFATEPTKHYPDYANFRLTAPALHLAVVLAPGREGRRTGGEHFGVEFLEASELAGWRERAEAAGLALRVEEAVTCCYAVADKFWLSDPDGHEWEFWLRLEEADSLATAAPQITSAAVCCAPACCE</sequence>
<dbReference type="InterPro" id="IPR004360">
    <property type="entry name" value="Glyas_Fos-R_dOase_dom"/>
</dbReference>
<dbReference type="OrthoDB" id="9789608at2"/>
<dbReference type="STRING" id="1183438.GKIL_2040"/>
<dbReference type="PANTHER" id="PTHR41294">
    <property type="entry name" value="CADMIUM-INDUCED PROTEIN CADI"/>
    <property type="match status" value="1"/>
</dbReference>
<dbReference type="PANTHER" id="PTHR41294:SF1">
    <property type="entry name" value="CADMIUM-INDUCED PROTEIN CADI"/>
    <property type="match status" value="1"/>
</dbReference>
<protein>
    <submittedName>
        <fullName evidence="2">Glyoxalase/bleomycin resistance protein/dioxygenase</fullName>
    </submittedName>
</protein>
<dbReference type="GO" id="GO:0046686">
    <property type="term" value="P:response to cadmium ion"/>
    <property type="evidence" value="ECO:0007669"/>
    <property type="project" value="TreeGrafter"/>
</dbReference>
<dbReference type="InterPro" id="IPR052393">
    <property type="entry name" value="Cadmium-induced_rsp"/>
</dbReference>
<dbReference type="InterPro" id="IPR037523">
    <property type="entry name" value="VOC_core"/>
</dbReference>
<dbReference type="Pfam" id="PF00903">
    <property type="entry name" value="Glyoxalase"/>
    <property type="match status" value="1"/>
</dbReference>
<accession>U5QH68</accession>
<proteinExistence type="predicted"/>
<dbReference type="InterPro" id="IPR049789">
    <property type="entry name" value="ArsI/CadI-like"/>
</dbReference>
<dbReference type="KEGG" id="glj:GKIL_2040"/>
<feature type="domain" description="VOC" evidence="1">
    <location>
        <begin position="3"/>
        <end position="121"/>
    </location>
</feature>
<dbReference type="SUPFAM" id="SSF54593">
    <property type="entry name" value="Glyoxalase/Bleomycin resistance protein/Dihydroxybiphenyl dioxygenase"/>
    <property type="match status" value="1"/>
</dbReference>
<keyword evidence="2" id="KW-0560">Oxidoreductase</keyword>
<dbReference type="AlphaFoldDB" id="U5QH68"/>